<proteinExistence type="predicted"/>
<sequence>MAGLTACAALVVKYCQVADELRGVQWHVRSGVDLVVERLAQGVLVECGHGGGRA</sequence>
<dbReference type="AlphaFoldDB" id="A0A645J1L5"/>
<reference evidence="1" key="1">
    <citation type="submission" date="2019-08" db="EMBL/GenBank/DDBJ databases">
        <authorList>
            <person name="Kucharzyk K."/>
            <person name="Murdoch R.W."/>
            <person name="Higgins S."/>
            <person name="Loffler F."/>
        </authorList>
    </citation>
    <scope>NUCLEOTIDE SEQUENCE</scope>
</reference>
<evidence type="ECO:0000313" key="1">
    <source>
        <dbReference type="EMBL" id="MPN57060.1"/>
    </source>
</evidence>
<comment type="caution">
    <text evidence="1">The sequence shown here is derived from an EMBL/GenBank/DDBJ whole genome shotgun (WGS) entry which is preliminary data.</text>
</comment>
<gene>
    <name evidence="1" type="ORF">SDC9_204754</name>
</gene>
<dbReference type="EMBL" id="VSSQ01128150">
    <property type="protein sequence ID" value="MPN57060.1"/>
    <property type="molecule type" value="Genomic_DNA"/>
</dbReference>
<accession>A0A645J1L5</accession>
<protein>
    <submittedName>
        <fullName evidence="1">Uncharacterized protein</fullName>
    </submittedName>
</protein>
<organism evidence="1">
    <name type="scientific">bioreactor metagenome</name>
    <dbReference type="NCBI Taxonomy" id="1076179"/>
    <lineage>
        <taxon>unclassified sequences</taxon>
        <taxon>metagenomes</taxon>
        <taxon>ecological metagenomes</taxon>
    </lineage>
</organism>
<name>A0A645J1L5_9ZZZZ</name>